<feature type="transmembrane region" description="Helical" evidence="7">
    <location>
        <begin position="273"/>
        <end position="295"/>
    </location>
</feature>
<feature type="transmembrane region" description="Helical" evidence="7">
    <location>
        <begin position="166"/>
        <end position="183"/>
    </location>
</feature>
<evidence type="ECO:0000313" key="9">
    <source>
        <dbReference type="EMBL" id="TMI82734.1"/>
    </source>
</evidence>
<dbReference type="EMBL" id="VBAO01000111">
    <property type="protein sequence ID" value="TMI82734.1"/>
    <property type="molecule type" value="Genomic_DNA"/>
</dbReference>
<evidence type="ECO:0000256" key="1">
    <source>
        <dbReference type="ARBA" id="ARBA00004651"/>
    </source>
</evidence>
<keyword evidence="2" id="KW-0813">Transport</keyword>
<dbReference type="SUPFAM" id="SSF103473">
    <property type="entry name" value="MFS general substrate transporter"/>
    <property type="match status" value="1"/>
</dbReference>
<proteinExistence type="predicted"/>
<feature type="transmembrane region" description="Helical" evidence="7">
    <location>
        <begin position="301"/>
        <end position="323"/>
    </location>
</feature>
<comment type="caution">
    <text evidence="9">The sequence shown here is derived from an EMBL/GenBank/DDBJ whole genome shotgun (WGS) entry which is preliminary data.</text>
</comment>
<feature type="transmembrane region" description="Helical" evidence="7">
    <location>
        <begin position="335"/>
        <end position="357"/>
    </location>
</feature>
<feature type="transmembrane region" description="Helical" evidence="7">
    <location>
        <begin position="12"/>
        <end position="33"/>
    </location>
</feature>
<feature type="transmembrane region" description="Helical" evidence="7">
    <location>
        <begin position="245"/>
        <end position="266"/>
    </location>
</feature>
<evidence type="ECO:0000256" key="6">
    <source>
        <dbReference type="ARBA" id="ARBA00023136"/>
    </source>
</evidence>
<dbReference type="Pfam" id="PF07690">
    <property type="entry name" value="MFS_1"/>
    <property type="match status" value="1"/>
</dbReference>
<feature type="domain" description="Major facilitator superfamily (MFS) profile" evidence="8">
    <location>
        <begin position="1"/>
        <end position="387"/>
    </location>
</feature>
<feature type="transmembrane region" description="Helical" evidence="7">
    <location>
        <begin position="106"/>
        <end position="123"/>
    </location>
</feature>
<dbReference type="InterPro" id="IPR011701">
    <property type="entry name" value="MFS"/>
</dbReference>
<evidence type="ECO:0000256" key="7">
    <source>
        <dbReference type="SAM" id="Phobius"/>
    </source>
</evidence>
<evidence type="ECO:0000256" key="2">
    <source>
        <dbReference type="ARBA" id="ARBA00022448"/>
    </source>
</evidence>
<keyword evidence="3" id="KW-1003">Cell membrane</keyword>
<gene>
    <name evidence="9" type="ORF">E6H04_04300</name>
</gene>
<organism evidence="9 10">
    <name type="scientific">Candidatus Segetimicrobium genomatis</name>
    <dbReference type="NCBI Taxonomy" id="2569760"/>
    <lineage>
        <taxon>Bacteria</taxon>
        <taxon>Bacillati</taxon>
        <taxon>Candidatus Sysuimicrobiota</taxon>
        <taxon>Candidatus Sysuimicrobiia</taxon>
        <taxon>Candidatus Sysuimicrobiales</taxon>
        <taxon>Candidatus Segetimicrobiaceae</taxon>
        <taxon>Candidatus Segetimicrobium</taxon>
    </lineage>
</organism>
<dbReference type="PANTHER" id="PTHR23517">
    <property type="entry name" value="RESISTANCE PROTEIN MDTM, PUTATIVE-RELATED-RELATED"/>
    <property type="match status" value="1"/>
</dbReference>
<reference evidence="9 10" key="1">
    <citation type="journal article" date="2019" name="Nat. Microbiol.">
        <title>Mediterranean grassland soil C-N compound turnover is dependent on rainfall and depth, and is mediated by genomically divergent microorganisms.</title>
        <authorList>
            <person name="Diamond S."/>
            <person name="Andeer P.F."/>
            <person name="Li Z."/>
            <person name="Crits-Christoph A."/>
            <person name="Burstein D."/>
            <person name="Anantharaman K."/>
            <person name="Lane K.R."/>
            <person name="Thomas B.C."/>
            <person name="Pan C."/>
            <person name="Northen T.R."/>
            <person name="Banfield J.F."/>
        </authorList>
    </citation>
    <scope>NUCLEOTIDE SEQUENCE [LARGE SCALE GENOMIC DNA]</scope>
    <source>
        <strain evidence="9">NP_7</strain>
    </source>
</reference>
<feature type="transmembrane region" description="Helical" evidence="7">
    <location>
        <begin position="135"/>
        <end position="160"/>
    </location>
</feature>
<evidence type="ECO:0000256" key="5">
    <source>
        <dbReference type="ARBA" id="ARBA00022989"/>
    </source>
</evidence>
<dbReference type="InterPro" id="IPR020846">
    <property type="entry name" value="MFS_dom"/>
</dbReference>
<keyword evidence="5 7" id="KW-1133">Transmembrane helix</keyword>
<dbReference type="GO" id="GO:0022857">
    <property type="term" value="F:transmembrane transporter activity"/>
    <property type="evidence" value="ECO:0007669"/>
    <property type="project" value="InterPro"/>
</dbReference>
<evidence type="ECO:0000313" key="10">
    <source>
        <dbReference type="Proteomes" id="UP000320048"/>
    </source>
</evidence>
<feature type="transmembrane region" description="Helical" evidence="7">
    <location>
        <begin position="45"/>
        <end position="66"/>
    </location>
</feature>
<comment type="subcellular location">
    <subcellularLocation>
        <location evidence="1">Cell membrane</location>
        <topology evidence="1">Multi-pass membrane protein</topology>
    </subcellularLocation>
</comment>
<dbReference type="GO" id="GO:0005886">
    <property type="term" value="C:plasma membrane"/>
    <property type="evidence" value="ECO:0007669"/>
    <property type="project" value="UniProtKB-SubCell"/>
</dbReference>
<protein>
    <submittedName>
        <fullName evidence="9">MFS transporter</fullName>
    </submittedName>
</protein>
<name>A0A537JGV9_9BACT</name>
<sequence length="397" mass="40793">MTENKNPAAGKYPIAAAALGVLLAGVFIPSPLYELYRRDWGLSPAEISIVFAVYAGSLIPALLFLGGISDTIGRRKTLLIALAIGALASIVFAFASGLWWLLAARVLQGVAMGIGAGTGVAAIREWMDESMRPRAGVVALIGISTGSALGALIGGALGQYAPHPTVLPYLVHILLLACVAGALRTVPSCPHLAPAAHHGLPSIDPAIRRPFFLASTESFIGWAALAIFVSLLPSFLIQSLSLHNLMVGAFIVTGLQIGMLSASLIARGLANRPAIITAMLALGGGIWVLLAAVPYHAYPLIALATVIVGIGNGLSYLAGLNIVNTIAPPDRRAETISAFLVAGYLGFSIPALGVGIAAIYVGLYAAITGAAVMLGVVAVATMLSTTDRNLKAVPART</sequence>
<dbReference type="AlphaFoldDB" id="A0A537JGV9"/>
<keyword evidence="6 7" id="KW-0472">Membrane</keyword>
<dbReference type="PANTHER" id="PTHR23517:SF13">
    <property type="entry name" value="MAJOR FACILITATOR SUPERFAMILY MFS_1"/>
    <property type="match status" value="1"/>
</dbReference>
<dbReference type="Gene3D" id="1.20.1250.20">
    <property type="entry name" value="MFS general substrate transporter like domains"/>
    <property type="match status" value="1"/>
</dbReference>
<feature type="transmembrane region" description="Helical" evidence="7">
    <location>
        <begin position="78"/>
        <end position="100"/>
    </location>
</feature>
<dbReference type="PROSITE" id="PS50850">
    <property type="entry name" value="MFS"/>
    <property type="match status" value="1"/>
</dbReference>
<feature type="transmembrane region" description="Helical" evidence="7">
    <location>
        <begin position="219"/>
        <end position="239"/>
    </location>
</feature>
<accession>A0A537JGV9</accession>
<dbReference type="InterPro" id="IPR050171">
    <property type="entry name" value="MFS_Transporters"/>
</dbReference>
<evidence type="ECO:0000256" key="4">
    <source>
        <dbReference type="ARBA" id="ARBA00022692"/>
    </source>
</evidence>
<evidence type="ECO:0000256" key="3">
    <source>
        <dbReference type="ARBA" id="ARBA00022475"/>
    </source>
</evidence>
<keyword evidence="4 7" id="KW-0812">Transmembrane</keyword>
<dbReference type="InterPro" id="IPR036259">
    <property type="entry name" value="MFS_trans_sf"/>
</dbReference>
<evidence type="ECO:0000259" key="8">
    <source>
        <dbReference type="PROSITE" id="PS50850"/>
    </source>
</evidence>
<dbReference type="Proteomes" id="UP000320048">
    <property type="component" value="Unassembled WGS sequence"/>
</dbReference>
<feature type="transmembrane region" description="Helical" evidence="7">
    <location>
        <begin position="363"/>
        <end position="383"/>
    </location>
</feature>